<dbReference type="Pfam" id="PF05488">
    <property type="entry name" value="PAAR_motif"/>
    <property type="match status" value="1"/>
</dbReference>
<evidence type="ECO:0000313" key="1">
    <source>
        <dbReference type="EMBL" id="MFC3914254.1"/>
    </source>
</evidence>
<dbReference type="InterPro" id="IPR008727">
    <property type="entry name" value="PAAR_motif"/>
</dbReference>
<accession>A0ABV8CQS7</accession>
<protein>
    <submittedName>
        <fullName evidence="1">PAAR domain-containing protein</fullName>
    </submittedName>
</protein>
<reference evidence="2" key="1">
    <citation type="journal article" date="2019" name="Int. J. Syst. Evol. Microbiol.">
        <title>The Global Catalogue of Microorganisms (GCM) 10K type strain sequencing project: providing services to taxonomists for standard genome sequencing and annotation.</title>
        <authorList>
            <consortium name="The Broad Institute Genomics Platform"/>
            <consortium name="The Broad Institute Genome Sequencing Center for Infectious Disease"/>
            <person name="Wu L."/>
            <person name="Ma J."/>
        </authorList>
    </citation>
    <scope>NUCLEOTIDE SEQUENCE [LARGE SCALE GENOMIC DNA]</scope>
    <source>
        <strain evidence="2">CCUG 54939</strain>
    </source>
</reference>
<proteinExistence type="predicted"/>
<dbReference type="RefSeq" id="WP_377152933.1">
    <property type="nucleotide sequence ID" value="NZ_JBHSAF010000014.1"/>
</dbReference>
<name>A0ABV8CQS7_9GAMM</name>
<dbReference type="Proteomes" id="UP001595692">
    <property type="component" value="Unassembled WGS sequence"/>
</dbReference>
<dbReference type="EMBL" id="JBHSAF010000014">
    <property type="protein sequence ID" value="MFC3914254.1"/>
    <property type="molecule type" value="Genomic_DNA"/>
</dbReference>
<evidence type="ECO:0000313" key="2">
    <source>
        <dbReference type="Proteomes" id="UP001595692"/>
    </source>
</evidence>
<keyword evidence="2" id="KW-1185">Reference proteome</keyword>
<gene>
    <name evidence="1" type="ORF">ACFOSS_12340</name>
</gene>
<sequence>MTGERRWRRNPVPAVVRKGDWGLGHSGYPPTRVMDGSVDVLIMGVAVARAGDALAAHRKHKHPLHARIIANGVPSVLVNGRPIAVSGGAVSCGGALLANGHVEAG</sequence>
<comment type="caution">
    <text evidence="1">The sequence shown here is derived from an EMBL/GenBank/DDBJ whole genome shotgun (WGS) entry which is preliminary data.</text>
</comment>
<organism evidence="1 2">
    <name type="scientific">Pseudaeromonas sharmana</name>
    <dbReference type="NCBI Taxonomy" id="328412"/>
    <lineage>
        <taxon>Bacteria</taxon>
        <taxon>Pseudomonadati</taxon>
        <taxon>Pseudomonadota</taxon>
        <taxon>Gammaproteobacteria</taxon>
        <taxon>Aeromonadales</taxon>
        <taxon>Aeromonadaceae</taxon>
        <taxon>Pseudaeromonas</taxon>
    </lineage>
</organism>
<dbReference type="Gene3D" id="2.60.200.60">
    <property type="match status" value="1"/>
</dbReference>
<dbReference type="CDD" id="cd14737">
    <property type="entry name" value="PAAR_1"/>
    <property type="match status" value="1"/>
</dbReference>